<proteinExistence type="predicted"/>
<dbReference type="Pfam" id="PF05168">
    <property type="entry name" value="HEPN"/>
    <property type="match status" value="1"/>
</dbReference>
<dbReference type="EMBL" id="FZOS01000029">
    <property type="protein sequence ID" value="SNS99075.1"/>
    <property type="molecule type" value="Genomic_DNA"/>
</dbReference>
<dbReference type="Proteomes" id="UP000198281">
    <property type="component" value="Unassembled WGS sequence"/>
</dbReference>
<keyword evidence="2" id="KW-0808">Transferase</keyword>
<keyword evidence="3" id="KW-1185">Reference proteome</keyword>
<dbReference type="InterPro" id="IPR002934">
    <property type="entry name" value="Polymerase_NTP_transf_dom"/>
</dbReference>
<name>A0A239IZX2_9SPHN</name>
<accession>A0A239IZX2</accession>
<evidence type="ECO:0000313" key="3">
    <source>
        <dbReference type="Proteomes" id="UP000198281"/>
    </source>
</evidence>
<dbReference type="InterPro" id="IPR043519">
    <property type="entry name" value="NT_sf"/>
</dbReference>
<organism evidence="2 3">
    <name type="scientific">Edaphosphingomonas laterariae</name>
    <dbReference type="NCBI Taxonomy" id="861865"/>
    <lineage>
        <taxon>Bacteria</taxon>
        <taxon>Pseudomonadati</taxon>
        <taxon>Pseudomonadota</taxon>
        <taxon>Alphaproteobacteria</taxon>
        <taxon>Sphingomonadales</taxon>
        <taxon>Rhizorhabdaceae</taxon>
        <taxon>Edaphosphingomonas</taxon>
    </lineage>
</organism>
<feature type="domain" description="HEPN" evidence="1">
    <location>
        <begin position="176"/>
        <end position="296"/>
    </location>
</feature>
<dbReference type="SMART" id="SM00748">
    <property type="entry name" value="HEPN"/>
    <property type="match status" value="1"/>
</dbReference>
<dbReference type="GO" id="GO:0016779">
    <property type="term" value="F:nucleotidyltransferase activity"/>
    <property type="evidence" value="ECO:0007669"/>
    <property type="project" value="InterPro"/>
</dbReference>
<dbReference type="Gene3D" id="3.30.460.10">
    <property type="entry name" value="Beta Polymerase, domain 2"/>
    <property type="match status" value="1"/>
</dbReference>
<dbReference type="PANTHER" id="PTHR33933">
    <property type="entry name" value="NUCLEOTIDYLTRANSFERASE"/>
    <property type="match status" value="1"/>
</dbReference>
<dbReference type="PANTHER" id="PTHR33933:SF1">
    <property type="entry name" value="PROTEIN ADENYLYLTRANSFERASE MNTA-RELATED"/>
    <property type="match status" value="1"/>
</dbReference>
<dbReference type="Pfam" id="PF01909">
    <property type="entry name" value="NTP_transf_2"/>
    <property type="match status" value="1"/>
</dbReference>
<protein>
    <submittedName>
        <fullName evidence="2">Predicted nucleotidyltransferase</fullName>
    </submittedName>
</protein>
<dbReference type="SUPFAM" id="SSF81301">
    <property type="entry name" value="Nucleotidyltransferase"/>
    <property type="match status" value="1"/>
</dbReference>
<dbReference type="AlphaFoldDB" id="A0A239IZX2"/>
<evidence type="ECO:0000313" key="2">
    <source>
        <dbReference type="EMBL" id="SNS99075.1"/>
    </source>
</evidence>
<sequence>MPVAEDSAAMKNDADHLPELQQRELEQIQNVLMEEFAKAIGRATMPSRRNGKILKIILFGSYARSDWVDEPENGYQSDFDLLVVVNHEDLTDIAHYWYVAEDRILRDADIARPVNIIVHSLDEVNQALKRGEYFWVDIAREGIVLYELPCHPLATPMPLTPADAYAMAKAYFDEWLRKIESGLKLSKFAIDESESNDAAFLLHQTTERAYICFLLVRTLYFPRSHNIKFLRSLAEDHESRLIEAWPRERRIDRRRFQLLKRAYVEARYSTAYEIDLDELKAILADVRRLRDIVEQVSRERLDELGVAAGL</sequence>
<gene>
    <name evidence="2" type="ORF">SAMN06295912_1293</name>
</gene>
<dbReference type="InterPro" id="IPR052548">
    <property type="entry name" value="Type_VII_TA_antitoxin"/>
</dbReference>
<dbReference type="Gene3D" id="1.20.120.330">
    <property type="entry name" value="Nucleotidyltransferases domain 2"/>
    <property type="match status" value="1"/>
</dbReference>
<dbReference type="SUPFAM" id="SSF81593">
    <property type="entry name" value="Nucleotidyltransferase substrate binding subunit/domain"/>
    <property type="match status" value="1"/>
</dbReference>
<reference evidence="3" key="1">
    <citation type="submission" date="2017-06" db="EMBL/GenBank/DDBJ databases">
        <authorList>
            <person name="Varghese N."/>
            <person name="Submissions S."/>
        </authorList>
    </citation>
    <scope>NUCLEOTIDE SEQUENCE [LARGE SCALE GENOMIC DNA]</scope>
    <source>
        <strain evidence="3">LNB2</strain>
    </source>
</reference>
<evidence type="ECO:0000259" key="1">
    <source>
        <dbReference type="PROSITE" id="PS50910"/>
    </source>
</evidence>
<dbReference type="PROSITE" id="PS50910">
    <property type="entry name" value="HEPN"/>
    <property type="match status" value="1"/>
</dbReference>
<dbReference type="CDD" id="cd05403">
    <property type="entry name" value="NT_KNTase_like"/>
    <property type="match status" value="1"/>
</dbReference>
<dbReference type="InterPro" id="IPR007842">
    <property type="entry name" value="HEPN_dom"/>
</dbReference>